<evidence type="ECO:0000259" key="2">
    <source>
        <dbReference type="Pfam" id="PF13635"/>
    </source>
</evidence>
<dbReference type="Gene3D" id="3.40.50.300">
    <property type="entry name" value="P-loop containing nucleotide triphosphate hydrolases"/>
    <property type="match status" value="1"/>
</dbReference>
<accession>A0A3B0W1P2</accession>
<evidence type="ECO:0000313" key="3">
    <source>
        <dbReference type="EMBL" id="VAW49211.1"/>
    </source>
</evidence>
<feature type="domain" description="AAA" evidence="1">
    <location>
        <begin position="39"/>
        <end position="162"/>
    </location>
</feature>
<dbReference type="EMBL" id="UOFC01000264">
    <property type="protein sequence ID" value="VAW49211.1"/>
    <property type="molecule type" value="Genomic_DNA"/>
</dbReference>
<dbReference type="SUPFAM" id="SSF52540">
    <property type="entry name" value="P-loop containing nucleoside triphosphate hydrolases"/>
    <property type="match status" value="1"/>
</dbReference>
<evidence type="ECO:0000259" key="1">
    <source>
        <dbReference type="Pfam" id="PF13173"/>
    </source>
</evidence>
<feature type="domain" description="DUF4143" evidence="2">
    <location>
        <begin position="210"/>
        <end position="367"/>
    </location>
</feature>
<dbReference type="InterPro" id="IPR025420">
    <property type="entry name" value="DUF4143"/>
</dbReference>
<dbReference type="Pfam" id="PF13635">
    <property type="entry name" value="DUF4143"/>
    <property type="match status" value="1"/>
</dbReference>
<sequence length="400" mass="46897">MIELLYYLLYIAFVNKYYMGVNYITRAVYKEFKRKVQPQKVLILLGARRVGKTMLINKFLSEQKSEDYIFFNGEDQETLDLLEERSINNYKRLIGEKKLLVIDEAQKIPSIGVKLKLLVDTIEGLHIIVTGSSVFDLANMLGEPLVGRANTIKLFPFAQMEFAAHEDYSVTVSKLEERLIFGGYPELEHIASWDDKMSYLDDVVSSNLLRDILTYEGVKKSDKLIDLLRLIAFQVGKEINVQELANNLKGISRNTVETYLDLLAKVFIIYKVRGFSRNLRKEIAKSNRWYFYDNGIRNALVRNFNRLNMRNDVGELWENYLMSERIKHNSYKRKLTNYHFWRTYDQQKIDLVEEASGNLCAFEFKWNTKKKVKAPGGWTKTYPEAFYEVITKNNYLDFIT</sequence>
<dbReference type="InterPro" id="IPR041682">
    <property type="entry name" value="AAA_14"/>
</dbReference>
<dbReference type="Pfam" id="PF13173">
    <property type="entry name" value="AAA_14"/>
    <property type="match status" value="1"/>
</dbReference>
<protein>
    <submittedName>
        <fullName evidence="3">Prokaryotic ATPase</fullName>
    </submittedName>
</protein>
<dbReference type="InterPro" id="IPR027417">
    <property type="entry name" value="P-loop_NTPase"/>
</dbReference>
<name>A0A3B0W1P2_9ZZZZ</name>
<reference evidence="3" key="1">
    <citation type="submission" date="2018-06" db="EMBL/GenBank/DDBJ databases">
        <authorList>
            <person name="Zhirakovskaya E."/>
        </authorList>
    </citation>
    <scope>NUCLEOTIDE SEQUENCE</scope>
</reference>
<dbReference type="AlphaFoldDB" id="A0A3B0W1P2"/>
<dbReference type="PANTHER" id="PTHR43566">
    <property type="entry name" value="CONSERVED PROTEIN"/>
    <property type="match status" value="1"/>
</dbReference>
<organism evidence="3">
    <name type="scientific">hydrothermal vent metagenome</name>
    <dbReference type="NCBI Taxonomy" id="652676"/>
    <lineage>
        <taxon>unclassified sequences</taxon>
        <taxon>metagenomes</taxon>
        <taxon>ecological metagenomes</taxon>
    </lineage>
</organism>
<gene>
    <name evidence="3" type="ORF">MNBD_GAMMA03-1880</name>
</gene>
<proteinExistence type="predicted"/>
<dbReference type="PANTHER" id="PTHR43566:SF1">
    <property type="entry name" value="AAA+ ATPASE DOMAIN-CONTAINING PROTEIN"/>
    <property type="match status" value="1"/>
</dbReference>